<evidence type="ECO:0000313" key="3">
    <source>
        <dbReference type="Proteomes" id="UP000521922"/>
    </source>
</evidence>
<dbReference type="RefSeq" id="WP_179753255.1">
    <property type="nucleotide sequence ID" value="NZ_BAAAGN010000010.1"/>
</dbReference>
<dbReference type="InterPro" id="IPR006311">
    <property type="entry name" value="TAT_signal"/>
</dbReference>
<evidence type="ECO:0000313" key="2">
    <source>
        <dbReference type="EMBL" id="NYD23487.1"/>
    </source>
</evidence>
<evidence type="ECO:0000256" key="1">
    <source>
        <dbReference type="SAM" id="SignalP"/>
    </source>
</evidence>
<reference evidence="2 3" key="1">
    <citation type="submission" date="2020-07" db="EMBL/GenBank/DDBJ databases">
        <title>Sequencing the genomes of 1000 actinobacteria strains.</title>
        <authorList>
            <person name="Klenk H.-P."/>
        </authorList>
    </citation>
    <scope>NUCLEOTIDE SEQUENCE [LARGE SCALE GENOMIC DNA]</scope>
    <source>
        <strain evidence="2 3">DSM 7487</strain>
    </source>
</reference>
<keyword evidence="3" id="KW-1185">Reference proteome</keyword>
<sequence length="284" mass="27210">MDETTPRRPRRRLLTAGCAGAAALVLATAGPAAADTSVATANALKFTAVLSTGSGTVTATSGASTTGNTTPLLSVLGTQNVVQAGALVQQAVALDTGFSAACAGLVAPNGSISVGADGTCVPSGGTGQVVIALGSATLKADAVLATCTARSDGTTTEGVKLVNASVTGGTVAGGSLGTNPAAGTTLTVKAPLTGLTLATLGLRSTDVPSGAGSVRTSALKVSLAADLTALTIGTVTCGANAKTVPANALPGPALPLSAAALVAVGLRFRRPVLHALTSRSTRRG</sequence>
<keyword evidence="1" id="KW-0732">Signal</keyword>
<organism evidence="2 3">
    <name type="scientific">Kineococcus aurantiacus</name>
    <dbReference type="NCBI Taxonomy" id="37633"/>
    <lineage>
        <taxon>Bacteria</taxon>
        <taxon>Bacillati</taxon>
        <taxon>Actinomycetota</taxon>
        <taxon>Actinomycetes</taxon>
        <taxon>Kineosporiales</taxon>
        <taxon>Kineosporiaceae</taxon>
        <taxon>Kineococcus</taxon>
    </lineage>
</organism>
<dbReference type="PROSITE" id="PS51318">
    <property type="entry name" value="TAT"/>
    <property type="match status" value="1"/>
</dbReference>
<protein>
    <recommendedName>
        <fullName evidence="4">Secreted protein</fullName>
    </recommendedName>
</protein>
<name>A0A7Y9DMT4_9ACTN</name>
<dbReference type="AlphaFoldDB" id="A0A7Y9DMT4"/>
<proteinExistence type="predicted"/>
<comment type="caution">
    <text evidence="2">The sequence shown here is derived from an EMBL/GenBank/DDBJ whole genome shotgun (WGS) entry which is preliminary data.</text>
</comment>
<accession>A0A7Y9DMT4</accession>
<dbReference type="Proteomes" id="UP000521922">
    <property type="component" value="Unassembled WGS sequence"/>
</dbReference>
<gene>
    <name evidence="2" type="ORF">BJ968_003027</name>
</gene>
<dbReference type="EMBL" id="JACCBB010000001">
    <property type="protein sequence ID" value="NYD23487.1"/>
    <property type="molecule type" value="Genomic_DNA"/>
</dbReference>
<feature type="signal peptide" evidence="1">
    <location>
        <begin position="1"/>
        <end position="34"/>
    </location>
</feature>
<evidence type="ECO:0008006" key="4">
    <source>
        <dbReference type="Google" id="ProtNLM"/>
    </source>
</evidence>
<feature type="chain" id="PRO_5031235490" description="Secreted protein" evidence="1">
    <location>
        <begin position="35"/>
        <end position="284"/>
    </location>
</feature>